<sequence length="243" mass="28222">MRQVKILTRPTVDQMNEYSQLKEQLFNDKLSEKESAEIAEQFRRLESSYNWTNFVFQNPDTGKRGIKNAAGEVLVPAEFDDFSFLGDNDLFYTTHMAAMKDRGFGIVAADGTGKVLVDFRFDYLQWDPFAGMYMALWDSKVEFGYVNPQGKVIIPNILTKYNEPCYGHLILETDLFMGILDLRTSNFVLPEYFNIEVEENEKIVFTKNRVKGYVVERTGKFIPADEYDEENMSDEDIVYNTFK</sequence>
<dbReference type="Proteomes" id="UP001465717">
    <property type="component" value="Unassembled WGS sequence"/>
</dbReference>
<dbReference type="EMBL" id="JBBNGE010000044">
    <property type="protein sequence ID" value="MEQ2508898.1"/>
    <property type="molecule type" value="Genomic_DNA"/>
</dbReference>
<dbReference type="InterPro" id="IPR032774">
    <property type="entry name" value="WG_beta_rep"/>
</dbReference>
<organism evidence="1 2">
    <name type="scientific">Segatella sinensis</name>
    <dbReference type="NCBI Taxonomy" id="3085167"/>
    <lineage>
        <taxon>Bacteria</taxon>
        <taxon>Pseudomonadati</taxon>
        <taxon>Bacteroidota</taxon>
        <taxon>Bacteroidia</taxon>
        <taxon>Bacteroidales</taxon>
        <taxon>Prevotellaceae</taxon>
        <taxon>Segatella</taxon>
    </lineage>
</organism>
<proteinExistence type="predicted"/>
<comment type="caution">
    <text evidence="1">The sequence shown here is derived from an EMBL/GenBank/DDBJ whole genome shotgun (WGS) entry which is preliminary data.</text>
</comment>
<evidence type="ECO:0000313" key="2">
    <source>
        <dbReference type="Proteomes" id="UP001465717"/>
    </source>
</evidence>
<keyword evidence="2" id="KW-1185">Reference proteome</keyword>
<reference evidence="1 2" key="1">
    <citation type="submission" date="2024-04" db="EMBL/GenBank/DDBJ databases">
        <title>Human intestinal bacterial collection.</title>
        <authorList>
            <person name="Pauvert C."/>
            <person name="Hitch T.C.A."/>
            <person name="Clavel T."/>
        </authorList>
    </citation>
    <scope>NUCLEOTIDE SEQUENCE [LARGE SCALE GENOMIC DNA]</scope>
    <source>
        <strain evidence="1 2">CLA-AA-H174</strain>
    </source>
</reference>
<dbReference type="Pfam" id="PF14903">
    <property type="entry name" value="WG_beta_rep"/>
    <property type="match status" value="1"/>
</dbReference>
<evidence type="ECO:0000313" key="1">
    <source>
        <dbReference type="EMBL" id="MEQ2508898.1"/>
    </source>
</evidence>
<name>A0ABV1G0F1_9BACT</name>
<protein>
    <submittedName>
        <fullName evidence="1">WG repeat-containing protein</fullName>
    </submittedName>
</protein>
<dbReference type="RefSeq" id="WP_287623529.1">
    <property type="nucleotide sequence ID" value="NZ_JBBNFG020000028.1"/>
</dbReference>
<accession>A0ABV1G0F1</accession>
<gene>
    <name evidence="1" type="ORF">AAAT87_11515</name>
</gene>